<evidence type="ECO:0000259" key="10">
    <source>
        <dbReference type="SMART" id="SM01193"/>
    </source>
</evidence>
<comment type="caution">
    <text evidence="11">The sequence shown here is derived from an EMBL/GenBank/DDBJ whole genome shotgun (WGS) entry which is preliminary data.</text>
</comment>
<feature type="non-terminal residue" evidence="11">
    <location>
        <position position="510"/>
    </location>
</feature>
<comment type="pathway">
    <text evidence="1">Carbohydrate degradation; glycolysis; pyruvate from D-glyceraldehyde 3-phosphate: step 4/5.</text>
</comment>
<dbReference type="EMBL" id="WBMZ01011407">
    <property type="protein sequence ID" value="NXY22033.1"/>
    <property type="molecule type" value="Genomic_DNA"/>
</dbReference>
<dbReference type="GO" id="GO:0000287">
    <property type="term" value="F:magnesium ion binding"/>
    <property type="evidence" value="ECO:0007669"/>
    <property type="project" value="InterPro"/>
</dbReference>
<evidence type="ECO:0000256" key="5">
    <source>
        <dbReference type="ARBA" id="ARBA00023239"/>
    </source>
</evidence>
<dbReference type="AlphaFoldDB" id="A0A852PBY7"/>
<dbReference type="InterPro" id="IPR029017">
    <property type="entry name" value="Enolase-like_N"/>
</dbReference>
<dbReference type="UniPathway" id="UPA00109">
    <property type="reaction ID" value="UER00187"/>
</dbReference>
<evidence type="ECO:0000256" key="2">
    <source>
        <dbReference type="ARBA" id="ARBA00009604"/>
    </source>
</evidence>
<dbReference type="InterPro" id="IPR036849">
    <property type="entry name" value="Enolase-like_C_sf"/>
</dbReference>
<evidence type="ECO:0000256" key="7">
    <source>
        <dbReference type="SAM" id="Coils"/>
    </source>
</evidence>
<dbReference type="InterPro" id="IPR000941">
    <property type="entry name" value="Enolase"/>
</dbReference>
<dbReference type="GO" id="GO:0000015">
    <property type="term" value="C:phosphopyruvate hydratase complex"/>
    <property type="evidence" value="ECO:0007669"/>
    <property type="project" value="InterPro"/>
</dbReference>
<evidence type="ECO:0000256" key="4">
    <source>
        <dbReference type="ARBA" id="ARBA00023152"/>
    </source>
</evidence>
<dbReference type="Proteomes" id="UP000658642">
    <property type="component" value="Unassembled WGS sequence"/>
</dbReference>
<dbReference type="GO" id="GO:0004634">
    <property type="term" value="F:phosphopyruvate hydratase activity"/>
    <property type="evidence" value="ECO:0007669"/>
    <property type="project" value="UniProtKB-EC"/>
</dbReference>
<organism evidence="11 12">
    <name type="scientific">Atrichornis clamosus</name>
    <dbReference type="NCBI Taxonomy" id="449594"/>
    <lineage>
        <taxon>Eukaryota</taxon>
        <taxon>Metazoa</taxon>
        <taxon>Chordata</taxon>
        <taxon>Craniata</taxon>
        <taxon>Vertebrata</taxon>
        <taxon>Euteleostomi</taxon>
        <taxon>Archelosauria</taxon>
        <taxon>Archosauria</taxon>
        <taxon>Dinosauria</taxon>
        <taxon>Saurischia</taxon>
        <taxon>Theropoda</taxon>
        <taxon>Coelurosauria</taxon>
        <taxon>Aves</taxon>
        <taxon>Neognathae</taxon>
        <taxon>Neoaves</taxon>
        <taxon>Telluraves</taxon>
        <taxon>Australaves</taxon>
        <taxon>Passeriformes</taxon>
        <taxon>Menuridae</taxon>
        <taxon>Atrichornis</taxon>
    </lineage>
</organism>
<dbReference type="PANTHER" id="PTHR11902:SF30">
    <property type="entry name" value="ENOLASE 4"/>
    <property type="match status" value="1"/>
</dbReference>
<reference evidence="11" key="1">
    <citation type="submission" date="2020-02" db="EMBL/GenBank/DDBJ databases">
        <title>Bird 10,000 Genomes (B10K) Project - Family phase.</title>
        <authorList>
            <person name="Zhang G."/>
        </authorList>
    </citation>
    <scope>NUCLEOTIDE SEQUENCE</scope>
    <source>
        <strain evidence="11">B10K-DU-029-61</strain>
        <tissue evidence="11">Blood</tissue>
    </source>
</reference>
<gene>
    <name evidence="11" type="primary">Eno4</name>
    <name evidence="11" type="ORF">ATRCLA_R11914</name>
</gene>
<dbReference type="GO" id="GO:0006096">
    <property type="term" value="P:glycolytic process"/>
    <property type="evidence" value="ECO:0007669"/>
    <property type="project" value="UniProtKB-UniPathway"/>
</dbReference>
<dbReference type="OrthoDB" id="10009078at2759"/>
<keyword evidence="7" id="KW-0175">Coiled coil</keyword>
<dbReference type="SUPFAM" id="SSF54826">
    <property type="entry name" value="Enolase N-terminal domain-like"/>
    <property type="match status" value="1"/>
</dbReference>
<dbReference type="PANTHER" id="PTHR11902">
    <property type="entry name" value="ENOLASE"/>
    <property type="match status" value="1"/>
</dbReference>
<accession>A0A852PBY7</accession>
<evidence type="ECO:0000313" key="11">
    <source>
        <dbReference type="EMBL" id="NXY22033.1"/>
    </source>
</evidence>
<evidence type="ECO:0000259" key="9">
    <source>
        <dbReference type="SMART" id="SM01192"/>
    </source>
</evidence>
<dbReference type="InterPro" id="IPR020810">
    <property type="entry name" value="Enolase_C"/>
</dbReference>
<dbReference type="Gene3D" id="3.30.390.10">
    <property type="entry name" value="Enolase-like, N-terminal domain"/>
    <property type="match status" value="1"/>
</dbReference>
<feature type="domain" description="Enolase N-terminal" evidence="10">
    <location>
        <begin position="9"/>
        <end position="192"/>
    </location>
</feature>
<dbReference type="EC" id="4.2.1.11" evidence="3"/>
<dbReference type="SUPFAM" id="SSF51604">
    <property type="entry name" value="Enolase C-terminal domain-like"/>
    <property type="match status" value="1"/>
</dbReference>
<evidence type="ECO:0000256" key="3">
    <source>
        <dbReference type="ARBA" id="ARBA00012058"/>
    </source>
</evidence>
<dbReference type="SMART" id="SM01192">
    <property type="entry name" value="Enolase_C"/>
    <property type="match status" value="1"/>
</dbReference>
<proteinExistence type="inferred from homology"/>
<comment type="similarity">
    <text evidence="2">Belongs to the enolase family.</text>
</comment>
<feature type="region of interest" description="Disordered" evidence="8">
    <location>
        <begin position="260"/>
        <end position="284"/>
    </location>
</feature>
<evidence type="ECO:0000256" key="1">
    <source>
        <dbReference type="ARBA" id="ARBA00005031"/>
    </source>
</evidence>
<dbReference type="Pfam" id="PF00113">
    <property type="entry name" value="Enolase_C"/>
    <property type="match status" value="1"/>
</dbReference>
<dbReference type="InterPro" id="IPR020811">
    <property type="entry name" value="Enolase_N"/>
</dbReference>
<sequence length="510" mass="55955">SKFSKALVLCKLAGRKVLDGVGQPTLVVEIFCTRICSTVMSSHSQIPENALPETIEADEKERNDSVNTAVEWVNESLSTMLRDLKPTEQCQIDELLGEFFANKVEERKEIERQEEEAKAILALTSDTPPPTPVPMKKKAGKSGKKMPVVEKLIPPAEPVEPVLGGSLAIGGASLAVAKAGAIVSHIPLYLHIALLKHDQESPKGMSLPLPMVTVLNCEKMSPAKLKLVKEVMLIPPVQLSFKQGIERILDIQKELTKLLENPSKMPQQADSKKGRTPYSGRKAPPQTLKRISHLGCLTAGYDNLEQLILLIQTACNNMGLELGTDMYLAINCAAHELMDYDKEKYEILTGIFKSPDEMVAMYVEMIDNFPFIIALIDPLRKEDRQQWSDIFLALGSKRFLIAEDAATHTSKLKIDQNINIAKCSGVVLKYLNQTKVSDLIELTGILDGQSYITILGSPDGESSDESLVDLAVGLGASFVKLGGLSRGERVAKYNRLLAIEEELAANGTLR</sequence>
<feature type="coiled-coil region" evidence="7">
    <location>
        <begin position="96"/>
        <end position="123"/>
    </location>
</feature>
<feature type="non-terminal residue" evidence="11">
    <location>
        <position position="1"/>
    </location>
</feature>
<keyword evidence="5" id="KW-0456">Lyase</keyword>
<evidence type="ECO:0000256" key="8">
    <source>
        <dbReference type="SAM" id="MobiDB-lite"/>
    </source>
</evidence>
<protein>
    <recommendedName>
        <fullName evidence="3">phosphopyruvate hydratase</fullName>
        <ecNumber evidence="3">4.2.1.11</ecNumber>
    </recommendedName>
    <alternativeName>
        <fullName evidence="6">2-phospho-D-glycerate hydro-lyase</fullName>
    </alternativeName>
</protein>
<feature type="domain" description="Enolase C-terminal TIM barrel" evidence="9">
    <location>
        <begin position="204"/>
        <end position="510"/>
    </location>
</feature>
<dbReference type="Gene3D" id="3.20.20.120">
    <property type="entry name" value="Enolase-like C-terminal domain"/>
    <property type="match status" value="1"/>
</dbReference>
<name>A0A852PBY7_9PASS</name>
<dbReference type="PRINTS" id="PR00148">
    <property type="entry name" value="ENOLASE"/>
</dbReference>
<evidence type="ECO:0000313" key="12">
    <source>
        <dbReference type="Proteomes" id="UP000658642"/>
    </source>
</evidence>
<evidence type="ECO:0000256" key="6">
    <source>
        <dbReference type="ARBA" id="ARBA00031125"/>
    </source>
</evidence>
<dbReference type="SMART" id="SM01193">
    <property type="entry name" value="Enolase_N"/>
    <property type="match status" value="1"/>
</dbReference>
<keyword evidence="4" id="KW-0324">Glycolysis</keyword>
<keyword evidence="12" id="KW-1185">Reference proteome</keyword>